<feature type="region of interest" description="Disordered" evidence="11">
    <location>
        <begin position="417"/>
        <end position="440"/>
    </location>
</feature>
<evidence type="ECO:0000256" key="11">
    <source>
        <dbReference type="SAM" id="MobiDB-lite"/>
    </source>
</evidence>
<comment type="caution">
    <text evidence="13">The sequence shown here is derived from an EMBL/GenBank/DDBJ whole genome shotgun (WGS) entry which is preliminary data.</text>
</comment>
<keyword evidence="5 8" id="KW-0862">Zinc</keyword>
<evidence type="ECO:0000256" key="4">
    <source>
        <dbReference type="ARBA" id="ARBA00022771"/>
    </source>
</evidence>
<evidence type="ECO:0000256" key="2">
    <source>
        <dbReference type="ARBA" id="ARBA00010210"/>
    </source>
</evidence>
<dbReference type="InterPro" id="IPR001965">
    <property type="entry name" value="Znf_PHD"/>
</dbReference>
<feature type="region of interest" description="Disordered" evidence="11">
    <location>
        <begin position="160"/>
        <end position="236"/>
    </location>
</feature>
<dbReference type="InterPro" id="IPR028651">
    <property type="entry name" value="ING_fam"/>
</dbReference>
<comment type="domain">
    <text evidence="10">The PHD-type zinc finger mediates the binding to H3K4me3.</text>
</comment>
<evidence type="ECO:0000256" key="6">
    <source>
        <dbReference type="ARBA" id="ARBA00022853"/>
    </source>
</evidence>
<sequence length="440" mass="47877">MPRKSLPAAASTPQRGPAPQRANTSVKRSTRQASPTPTRPKRRRRGQEHASDEEGEENSASVREVESEDAKPDANGKISLGPEKELEAWQDFAADHYEMIEQLPLELHRTFRLLRELDETCVAQTNDLETVIRRYIAKRMGIQAAERIELETNVPVIESAAPIPDGQGGLLAPPDGAEEGTEEALEVESRRAFPEEGKGQEGDVEMECDAVGQAKDPSADQGKDEEEGKTDTRASELLPDIGRLAREMVRNGEEKVALAVGAYNAIDRHIRALDSALSAHEASILLGLRPDTNPSAAVEPGMVLLDGIGKNPGEDREQVTIGMGGGTARKKKGKKNQATNGASDLPDATTELPGPLFDLEVDPNEPRYCYCNNVSYGQMVGCENDECPLEWFHLGCIGLTQPPTGKWWCNICKPKTDVDPGGGGGQKHKHKRGKGWSSRK</sequence>
<evidence type="ECO:0000313" key="13">
    <source>
        <dbReference type="EMBL" id="ORX38443.1"/>
    </source>
</evidence>
<dbReference type="InterPro" id="IPR024610">
    <property type="entry name" value="ING_N_histone-binding"/>
</dbReference>
<keyword evidence="4 9" id="KW-0863">Zinc-finger</keyword>
<dbReference type="PANTHER" id="PTHR10333">
    <property type="entry name" value="INHIBITOR OF GROWTH PROTEIN"/>
    <property type="match status" value="1"/>
</dbReference>
<evidence type="ECO:0000256" key="10">
    <source>
        <dbReference type="RuleBase" id="RU361213"/>
    </source>
</evidence>
<feature type="binding site" evidence="8">
    <location>
        <position position="409"/>
    </location>
    <ligand>
        <name>Zn(2+)</name>
        <dbReference type="ChEBI" id="CHEBI:29105"/>
        <label>2</label>
    </ligand>
</feature>
<feature type="binding site" evidence="8">
    <location>
        <position position="393"/>
    </location>
    <ligand>
        <name>Zn(2+)</name>
        <dbReference type="ChEBI" id="CHEBI:29105"/>
        <label>1</label>
    </ligand>
</feature>
<comment type="subcellular location">
    <subcellularLocation>
        <location evidence="1 10">Nucleus</location>
    </subcellularLocation>
</comment>
<reference evidence="13 14" key="1">
    <citation type="submission" date="2017-03" db="EMBL/GenBank/DDBJ databases">
        <title>Widespread Adenine N6-methylation of Active Genes in Fungi.</title>
        <authorList>
            <consortium name="DOE Joint Genome Institute"/>
            <person name="Mondo S.J."/>
            <person name="Dannebaum R.O."/>
            <person name="Kuo R.C."/>
            <person name="Louie K.B."/>
            <person name="Bewick A.J."/>
            <person name="Labutti K."/>
            <person name="Haridas S."/>
            <person name="Kuo A."/>
            <person name="Salamov A."/>
            <person name="Ahrendt S.R."/>
            <person name="Lau R."/>
            <person name="Bowen B.P."/>
            <person name="Lipzen A."/>
            <person name="Sullivan W."/>
            <person name="Andreopoulos W.B."/>
            <person name="Clum A."/>
            <person name="Lindquist E."/>
            <person name="Daum C."/>
            <person name="Northen T.R."/>
            <person name="Ramamoorthy G."/>
            <person name="Schmitz R.J."/>
            <person name="Gryganskyi A."/>
            <person name="Culley D."/>
            <person name="Magnuson J."/>
            <person name="James T.Y."/>
            <person name="O'Malley M.A."/>
            <person name="Stajich J.E."/>
            <person name="Spatafora J.W."/>
            <person name="Visel A."/>
            <person name="Grigoriev I.V."/>
        </authorList>
    </citation>
    <scope>NUCLEOTIDE SEQUENCE [LARGE SCALE GENOMIC DNA]</scope>
    <source>
        <strain evidence="13 14">NRRL Y-17943</strain>
    </source>
</reference>
<dbReference type="InterPro" id="IPR013083">
    <property type="entry name" value="Znf_RING/FYVE/PHD"/>
</dbReference>
<evidence type="ECO:0000256" key="8">
    <source>
        <dbReference type="PIRSR" id="PIRSR628651-51"/>
    </source>
</evidence>
<feature type="compositionally biased region" description="Basic and acidic residues" evidence="11">
    <location>
        <begin position="187"/>
        <end position="201"/>
    </location>
</feature>
<feature type="compositionally biased region" description="Basic residues" evidence="11">
    <location>
        <begin position="426"/>
        <end position="440"/>
    </location>
</feature>
<evidence type="ECO:0000256" key="9">
    <source>
        <dbReference type="PROSITE-ProRule" id="PRU00146"/>
    </source>
</evidence>
<dbReference type="InterPro" id="IPR019787">
    <property type="entry name" value="Znf_PHD-finger"/>
</dbReference>
<keyword evidence="3 8" id="KW-0479">Metal-binding</keyword>
<feature type="compositionally biased region" description="Acidic residues" evidence="11">
    <location>
        <begin position="176"/>
        <end position="186"/>
    </location>
</feature>
<dbReference type="Pfam" id="PF12998">
    <property type="entry name" value="ING"/>
    <property type="match status" value="2"/>
</dbReference>
<dbReference type="GO" id="GO:0008270">
    <property type="term" value="F:zinc ion binding"/>
    <property type="evidence" value="ECO:0007669"/>
    <property type="project" value="UniProtKB-KW"/>
</dbReference>
<gene>
    <name evidence="13" type="ORF">BD324DRAFT_620889</name>
</gene>
<protein>
    <recommendedName>
        <fullName evidence="10">Chromatin modification-related protein</fullName>
    </recommendedName>
</protein>
<dbReference type="GO" id="GO:0006325">
    <property type="term" value="P:chromatin organization"/>
    <property type="evidence" value="ECO:0007669"/>
    <property type="project" value="UniProtKB-KW"/>
</dbReference>
<dbReference type="PROSITE" id="PS01359">
    <property type="entry name" value="ZF_PHD_1"/>
    <property type="match status" value="1"/>
</dbReference>
<comment type="subunit">
    <text evidence="10">Component of an histone acetyltransferase complex. Interacts with H3K4me3 and to a lesser extent with H3K4me2.</text>
</comment>
<evidence type="ECO:0000256" key="7">
    <source>
        <dbReference type="ARBA" id="ARBA00023242"/>
    </source>
</evidence>
<feature type="region of interest" description="Disordered" evidence="11">
    <location>
        <begin position="1"/>
        <end position="82"/>
    </location>
</feature>
<keyword evidence="6 10" id="KW-0156">Chromatin regulator</keyword>
<feature type="binding site" evidence="8">
    <location>
        <position position="412"/>
    </location>
    <ligand>
        <name>Zn(2+)</name>
        <dbReference type="ChEBI" id="CHEBI:29105"/>
        <label>2</label>
    </ligand>
</feature>
<dbReference type="PROSITE" id="PS50016">
    <property type="entry name" value="ZF_PHD_2"/>
    <property type="match status" value="1"/>
</dbReference>
<organism evidence="13 14">
    <name type="scientific">Kockovaella imperatae</name>
    <dbReference type="NCBI Taxonomy" id="4999"/>
    <lineage>
        <taxon>Eukaryota</taxon>
        <taxon>Fungi</taxon>
        <taxon>Dikarya</taxon>
        <taxon>Basidiomycota</taxon>
        <taxon>Agaricomycotina</taxon>
        <taxon>Tremellomycetes</taxon>
        <taxon>Tremellales</taxon>
        <taxon>Cuniculitremaceae</taxon>
        <taxon>Kockovaella</taxon>
    </lineage>
</organism>
<dbReference type="AlphaFoldDB" id="A0A1Y1UK65"/>
<dbReference type="STRING" id="4999.A0A1Y1UK65"/>
<comment type="similarity">
    <text evidence="2 10">Belongs to the ING family.</text>
</comment>
<dbReference type="CDD" id="cd16859">
    <property type="entry name" value="ING_ING4_5"/>
    <property type="match status" value="1"/>
</dbReference>
<dbReference type="EMBL" id="NBSH01000004">
    <property type="protein sequence ID" value="ORX38443.1"/>
    <property type="molecule type" value="Genomic_DNA"/>
</dbReference>
<comment type="function">
    <text evidence="10">Component of an histone acetyltransferase complex.</text>
</comment>
<dbReference type="PANTHER" id="PTHR10333:SF42">
    <property type="entry name" value="INHIBITOR OF GROWTH PROTEIN 5"/>
    <property type="match status" value="1"/>
</dbReference>
<dbReference type="FunFam" id="3.30.40.10:FF:000016">
    <property type="entry name" value="Inhibitor of growth protein"/>
    <property type="match status" value="1"/>
</dbReference>
<dbReference type="SMART" id="SM01408">
    <property type="entry name" value="ING"/>
    <property type="match status" value="1"/>
</dbReference>
<keyword evidence="14" id="KW-1185">Reference proteome</keyword>
<feature type="domain" description="PHD-type" evidence="12">
    <location>
        <begin position="366"/>
        <end position="415"/>
    </location>
</feature>
<dbReference type="RefSeq" id="XP_021872365.1">
    <property type="nucleotide sequence ID" value="XM_022015333.1"/>
</dbReference>
<feature type="binding site" evidence="8">
    <location>
        <position position="371"/>
    </location>
    <ligand>
        <name>Zn(2+)</name>
        <dbReference type="ChEBI" id="CHEBI:29105"/>
        <label>1</label>
    </ligand>
</feature>
<dbReference type="SMART" id="SM00249">
    <property type="entry name" value="PHD"/>
    <property type="match status" value="1"/>
</dbReference>
<dbReference type="Gene3D" id="3.30.40.10">
    <property type="entry name" value="Zinc/RING finger domain, C3HC4 (zinc finger)"/>
    <property type="match status" value="1"/>
</dbReference>
<feature type="binding site" evidence="8">
    <location>
        <position position="396"/>
    </location>
    <ligand>
        <name>Zn(2+)</name>
        <dbReference type="ChEBI" id="CHEBI:29105"/>
        <label>1</label>
    </ligand>
</feature>
<evidence type="ECO:0000256" key="1">
    <source>
        <dbReference type="ARBA" id="ARBA00004123"/>
    </source>
</evidence>
<keyword evidence="7 10" id="KW-0539">Nucleus</keyword>
<dbReference type="Proteomes" id="UP000193218">
    <property type="component" value="Unassembled WGS sequence"/>
</dbReference>
<feature type="region of interest" description="Disordered" evidence="11">
    <location>
        <begin position="309"/>
        <end position="354"/>
    </location>
</feature>
<dbReference type="InterPro" id="IPR011011">
    <property type="entry name" value="Znf_FYVE_PHD"/>
</dbReference>
<feature type="binding site" evidence="8">
    <location>
        <position position="382"/>
    </location>
    <ligand>
        <name>Zn(2+)</name>
        <dbReference type="ChEBI" id="CHEBI:29105"/>
        <label>2</label>
    </ligand>
</feature>
<evidence type="ECO:0000259" key="12">
    <source>
        <dbReference type="PROSITE" id="PS50016"/>
    </source>
</evidence>
<feature type="binding site" evidence="8">
    <location>
        <position position="369"/>
    </location>
    <ligand>
        <name>Zn(2+)</name>
        <dbReference type="ChEBI" id="CHEBI:29105"/>
        <label>1</label>
    </ligand>
</feature>
<dbReference type="GO" id="GO:0000785">
    <property type="term" value="C:chromatin"/>
    <property type="evidence" value="ECO:0007669"/>
    <property type="project" value="UniProtKB-ARBA"/>
</dbReference>
<feature type="compositionally biased region" description="Polar residues" evidence="11">
    <location>
        <begin position="21"/>
        <end position="34"/>
    </location>
</feature>
<accession>A0A1Y1UK65</accession>
<dbReference type="Gene3D" id="6.10.140.1740">
    <property type="match status" value="2"/>
</dbReference>
<dbReference type="GO" id="GO:0005634">
    <property type="term" value="C:nucleus"/>
    <property type="evidence" value="ECO:0007669"/>
    <property type="project" value="UniProtKB-SubCell"/>
</dbReference>
<dbReference type="InterPro" id="IPR019786">
    <property type="entry name" value="Zinc_finger_PHD-type_CS"/>
</dbReference>
<dbReference type="GeneID" id="33557142"/>
<dbReference type="GO" id="GO:0006355">
    <property type="term" value="P:regulation of DNA-templated transcription"/>
    <property type="evidence" value="ECO:0007669"/>
    <property type="project" value="TreeGrafter"/>
</dbReference>
<dbReference type="InParanoid" id="A0A1Y1UK65"/>
<evidence type="ECO:0000256" key="3">
    <source>
        <dbReference type="ARBA" id="ARBA00022723"/>
    </source>
</evidence>
<evidence type="ECO:0000256" key="5">
    <source>
        <dbReference type="ARBA" id="ARBA00022833"/>
    </source>
</evidence>
<name>A0A1Y1UK65_9TREE</name>
<dbReference type="CDD" id="cd15587">
    <property type="entry name" value="PHD_Yng1p_like"/>
    <property type="match status" value="1"/>
</dbReference>
<evidence type="ECO:0000313" key="14">
    <source>
        <dbReference type="Proteomes" id="UP000193218"/>
    </source>
</evidence>
<proteinExistence type="inferred from homology"/>
<dbReference type="SUPFAM" id="SSF57903">
    <property type="entry name" value="FYVE/PHD zinc finger"/>
    <property type="match status" value="1"/>
</dbReference>
<dbReference type="OrthoDB" id="5411773at2759"/>
<feature type="binding site" evidence="8">
    <location>
        <position position="387"/>
    </location>
    <ligand>
        <name>Zn(2+)</name>
        <dbReference type="ChEBI" id="CHEBI:29105"/>
        <label>2</label>
    </ligand>
</feature>
<feature type="compositionally biased region" description="Basic and acidic residues" evidence="11">
    <location>
        <begin position="63"/>
        <end position="74"/>
    </location>
</feature>